<reference evidence="2 3" key="1">
    <citation type="submission" date="2020-07" db="EMBL/GenBank/DDBJ databases">
        <title>Sequencing the genomes of 1000 actinobacteria strains.</title>
        <authorList>
            <person name="Klenk H.-P."/>
        </authorList>
    </citation>
    <scope>NUCLEOTIDE SEQUENCE [LARGE SCALE GENOMIC DNA]</scope>
    <source>
        <strain evidence="2 3">DSM 45876</strain>
    </source>
</reference>
<evidence type="ECO:0000256" key="1">
    <source>
        <dbReference type="SAM" id="Phobius"/>
    </source>
</evidence>
<dbReference type="Proteomes" id="UP000523545">
    <property type="component" value="Unassembled WGS sequence"/>
</dbReference>
<keyword evidence="3" id="KW-1185">Reference proteome</keyword>
<keyword evidence="1" id="KW-1133">Transmembrane helix</keyword>
<proteinExistence type="predicted"/>
<dbReference type="RefSeq" id="WP_179780459.1">
    <property type="nucleotide sequence ID" value="NZ_JACCHK010000001.1"/>
</dbReference>
<dbReference type="AlphaFoldDB" id="A0A7Y9X030"/>
<evidence type="ECO:0000313" key="2">
    <source>
        <dbReference type="EMBL" id="NYH42726.1"/>
    </source>
</evidence>
<feature type="transmembrane region" description="Helical" evidence="1">
    <location>
        <begin position="72"/>
        <end position="93"/>
    </location>
</feature>
<evidence type="ECO:0000313" key="3">
    <source>
        <dbReference type="Proteomes" id="UP000523545"/>
    </source>
</evidence>
<gene>
    <name evidence="2" type="ORF">HNR22_002453</name>
</gene>
<dbReference type="EMBL" id="JACCHK010000001">
    <property type="protein sequence ID" value="NYH42726.1"/>
    <property type="molecule type" value="Genomic_DNA"/>
</dbReference>
<name>A0A7Y9X030_9ACTN</name>
<keyword evidence="1" id="KW-0812">Transmembrane</keyword>
<comment type="caution">
    <text evidence="2">The sequence shown here is derived from an EMBL/GenBank/DDBJ whole genome shotgun (WGS) entry which is preliminary data.</text>
</comment>
<feature type="transmembrane region" description="Helical" evidence="1">
    <location>
        <begin position="6"/>
        <end position="27"/>
    </location>
</feature>
<evidence type="ECO:0008006" key="4">
    <source>
        <dbReference type="Google" id="ProtNLM"/>
    </source>
</evidence>
<accession>A0A7Y9X030</accession>
<keyword evidence="1" id="KW-0472">Membrane</keyword>
<sequence>METWRFVAGVVMILALGLIGVALATNFRGVTEWHMRRSMATASVLRRVPPWRWLPDAQYDERLARFVLLERVMGAVFAAASVLFLITLVHHVLSGEPMPSSR</sequence>
<organism evidence="2 3">
    <name type="scientific">Micromonospora jinlongensis</name>
    <dbReference type="NCBI Taxonomy" id="1287877"/>
    <lineage>
        <taxon>Bacteria</taxon>
        <taxon>Bacillati</taxon>
        <taxon>Actinomycetota</taxon>
        <taxon>Actinomycetes</taxon>
        <taxon>Micromonosporales</taxon>
        <taxon>Micromonosporaceae</taxon>
        <taxon>Micromonospora</taxon>
    </lineage>
</organism>
<protein>
    <recommendedName>
        <fullName evidence="4">SdpI/YhfL protein family protein</fullName>
    </recommendedName>
</protein>